<feature type="compositionally biased region" description="Pro residues" evidence="1">
    <location>
        <begin position="462"/>
        <end position="474"/>
    </location>
</feature>
<feature type="transmembrane region" description="Helical" evidence="2">
    <location>
        <begin position="115"/>
        <end position="136"/>
    </location>
</feature>
<feature type="compositionally biased region" description="Pro residues" evidence="1">
    <location>
        <begin position="487"/>
        <end position="524"/>
    </location>
</feature>
<name>A0ABQ3TKJ4_9ACTN</name>
<keyword evidence="4" id="KW-1185">Reference proteome</keyword>
<feature type="transmembrane region" description="Helical" evidence="2">
    <location>
        <begin position="12"/>
        <end position="35"/>
    </location>
</feature>
<feature type="transmembrane region" description="Helical" evidence="2">
    <location>
        <begin position="47"/>
        <end position="65"/>
    </location>
</feature>
<feature type="transmembrane region" description="Helical" evidence="2">
    <location>
        <begin position="85"/>
        <end position="103"/>
    </location>
</feature>
<evidence type="ECO:0000313" key="3">
    <source>
        <dbReference type="EMBL" id="GHI80903.1"/>
    </source>
</evidence>
<protein>
    <recommendedName>
        <fullName evidence="5">Integral membrane protein</fullName>
    </recommendedName>
</protein>
<dbReference type="EMBL" id="BNED01000005">
    <property type="protein sequence ID" value="GHI80903.1"/>
    <property type="molecule type" value="Genomic_DNA"/>
</dbReference>
<keyword evidence="2" id="KW-0812">Transmembrane</keyword>
<feature type="transmembrane region" description="Helical" evidence="2">
    <location>
        <begin position="319"/>
        <end position="339"/>
    </location>
</feature>
<feature type="transmembrane region" description="Helical" evidence="2">
    <location>
        <begin position="222"/>
        <end position="247"/>
    </location>
</feature>
<comment type="caution">
    <text evidence="3">The sequence shown here is derived from an EMBL/GenBank/DDBJ whole genome shotgun (WGS) entry which is preliminary data.</text>
</comment>
<feature type="transmembrane region" description="Helical" evidence="2">
    <location>
        <begin position="396"/>
        <end position="415"/>
    </location>
</feature>
<feature type="transmembrane region" description="Helical" evidence="2">
    <location>
        <begin position="191"/>
        <end position="210"/>
    </location>
</feature>
<accession>A0ABQ3TKJ4</accession>
<evidence type="ECO:0000256" key="1">
    <source>
        <dbReference type="SAM" id="MobiDB-lite"/>
    </source>
</evidence>
<dbReference type="NCBIfam" id="NF038391">
    <property type="entry name" value="streptophobe"/>
    <property type="match status" value="1"/>
</dbReference>
<dbReference type="InterPro" id="IPR047724">
    <property type="entry name" value="Streptophobe"/>
</dbReference>
<reference evidence="4" key="1">
    <citation type="submission" date="2023-07" db="EMBL/GenBank/DDBJ databases">
        <title>Whole genome shotgun sequence of Streptomyces spororaveus NBRC 15456.</title>
        <authorList>
            <person name="Komaki H."/>
            <person name="Tamura T."/>
        </authorList>
    </citation>
    <scope>NUCLEOTIDE SEQUENCE [LARGE SCALE GENOMIC DNA]</scope>
    <source>
        <strain evidence="4">NBRC 15456</strain>
    </source>
</reference>
<proteinExistence type="predicted"/>
<dbReference type="RefSeq" id="WP_202202153.1">
    <property type="nucleotide sequence ID" value="NZ_BAAATO010000012.1"/>
</dbReference>
<evidence type="ECO:0000256" key="2">
    <source>
        <dbReference type="SAM" id="Phobius"/>
    </source>
</evidence>
<sequence>MRRIRWGDVLLSAVAAVGWSLIVMASVAGLGLHLLGADATDAAGGSLGAMTAATVVLAVGGTVTPSGDVSVLGVTGTGAESSLDFMPLGVSLAGALVLASLFLRSLRAGAGHGETAARVAVLAALFVATAGGLSWAGHDVVTLDGTLPLPETPAKVEIPGIGDIGGLLPDRIGDLIETRTRVGFSVELGPTLLGAGVWVLAVLALALLVSRRGPAAAARWRPAVSAVVAMPLVAVAAGWATAVWAALGDDQPRRVLGGALLGAPNGSWLGVLLGLFVPLRGRVTGAPARLLPDPLDGLWAASAREPVTVARLAESDGRVWLLVTGAALLLLHAGVLAAVRTPGRGILGCAARLSAATGVALAVLVWLTGFSADSSLAVLGVDVVDAGVELRGDVPYALLLGALWGAAAGAAGALLTRRRRAAPPDPYTGAGGTGRRDRRHGLPDPDAPTAACPGSPVGRGRPGPPPGWAHPYPDPDVSWDVTVTGVPPRPPRPARPARRPPFTPPPPPGAPPPPPRPPGPPGPTPQARRDPEGTP</sequence>
<gene>
    <name evidence="3" type="ORF">Sspor_64640</name>
</gene>
<feature type="region of interest" description="Disordered" evidence="1">
    <location>
        <begin position="421"/>
        <end position="535"/>
    </location>
</feature>
<organism evidence="3 4">
    <name type="scientific">Streptomyces spororaveus</name>
    <dbReference type="NCBI Taxonomy" id="284039"/>
    <lineage>
        <taxon>Bacteria</taxon>
        <taxon>Bacillati</taxon>
        <taxon>Actinomycetota</taxon>
        <taxon>Actinomycetes</taxon>
        <taxon>Kitasatosporales</taxon>
        <taxon>Streptomycetaceae</taxon>
        <taxon>Streptomyces</taxon>
    </lineage>
</organism>
<evidence type="ECO:0000313" key="4">
    <source>
        <dbReference type="Proteomes" id="UP000608522"/>
    </source>
</evidence>
<keyword evidence="2" id="KW-0472">Membrane</keyword>
<keyword evidence="2" id="KW-1133">Transmembrane helix</keyword>
<dbReference type="Proteomes" id="UP000608522">
    <property type="component" value="Unassembled WGS sequence"/>
</dbReference>
<evidence type="ECO:0008006" key="5">
    <source>
        <dbReference type="Google" id="ProtNLM"/>
    </source>
</evidence>